<dbReference type="Proteomes" id="UP000192472">
    <property type="component" value="Unassembled WGS sequence"/>
</dbReference>
<evidence type="ECO:0000313" key="2">
    <source>
        <dbReference type="Proteomes" id="UP000192472"/>
    </source>
</evidence>
<protein>
    <submittedName>
        <fullName evidence="1">Acyl-protein synthetase, LuxE</fullName>
    </submittedName>
</protein>
<reference evidence="1 2" key="1">
    <citation type="submission" date="2017-04" db="EMBL/GenBank/DDBJ databases">
        <authorList>
            <person name="Afonso C.L."/>
            <person name="Miller P.J."/>
            <person name="Scott M.A."/>
            <person name="Spackman E."/>
            <person name="Goraichik I."/>
            <person name="Dimitrov K.M."/>
            <person name="Suarez D.L."/>
            <person name="Swayne D.E."/>
        </authorList>
    </citation>
    <scope>NUCLEOTIDE SEQUENCE [LARGE SCALE GENOMIC DNA]</scope>
    <source>
        <strain evidence="1 2">DSM 26133</strain>
    </source>
</reference>
<evidence type="ECO:0000313" key="1">
    <source>
        <dbReference type="EMBL" id="SMD32145.1"/>
    </source>
</evidence>
<dbReference type="AlphaFoldDB" id="A0A1W2G651"/>
<keyword evidence="2" id="KW-1185">Reference proteome</keyword>
<dbReference type="RefSeq" id="WP_084370825.1">
    <property type="nucleotide sequence ID" value="NZ_FWYF01000001.1"/>
</dbReference>
<dbReference type="STRING" id="692418.SAMN04488029_0486"/>
<dbReference type="OrthoDB" id="182577at2"/>
<accession>A0A1W2G651</accession>
<dbReference type="SUPFAM" id="SSF56801">
    <property type="entry name" value="Acetyl-CoA synthetase-like"/>
    <property type="match status" value="1"/>
</dbReference>
<organism evidence="1 2">
    <name type="scientific">Reichenbachiella faecimaris</name>
    <dbReference type="NCBI Taxonomy" id="692418"/>
    <lineage>
        <taxon>Bacteria</taxon>
        <taxon>Pseudomonadati</taxon>
        <taxon>Bacteroidota</taxon>
        <taxon>Cytophagia</taxon>
        <taxon>Cytophagales</taxon>
        <taxon>Reichenbachiellaceae</taxon>
        <taxon>Reichenbachiella</taxon>
    </lineage>
</organism>
<dbReference type="EMBL" id="FWYF01000001">
    <property type="protein sequence ID" value="SMD32145.1"/>
    <property type="molecule type" value="Genomic_DNA"/>
</dbReference>
<name>A0A1W2G651_REIFA</name>
<gene>
    <name evidence="1" type="ORF">SAMN04488029_0486</name>
</gene>
<proteinExistence type="predicted"/>
<sequence>MKLLNSFKKKSSKVDKETFCSLALELFHYQSRACAIYQKYLNYLGVDCIRINSIEQIPCLPIDFFKEHKIKTGDWEEEEVFMSSGTTASIRSQHYIEDSKFYLNNAKTIFEEFRGELNQHAFFALLPSYQEQGHSSLVKMVDFFIHKSNQGNMGGYYLNRLEELVDDLLRALNQTSKSIVLFGVGYALLDLVEIAKKRGARLDGLVIIETGGMKGRRKDLVKSEFYSILKIGLGSVRVFSEYGMTELLSQAYSLNEKSYQLPDQMKVLIRDIEDPFNYLKVGETGGVNVIDLANVHSCAFIETKDLGRLSNDREFEILGRLDNSDIRGCNLLVD</sequence>